<evidence type="ECO:0000256" key="9">
    <source>
        <dbReference type="RuleBase" id="RU000492"/>
    </source>
</evidence>
<dbReference type="Proteomes" id="UP001243717">
    <property type="component" value="Unassembled WGS sequence"/>
</dbReference>
<dbReference type="EC" id="3.6.4.-" evidence="14"/>
<keyword evidence="15" id="KW-1185">Reference proteome</keyword>
<dbReference type="InterPro" id="IPR011545">
    <property type="entry name" value="DEAD/DEAH_box_helicase_dom"/>
</dbReference>
<feature type="short sequence motif" description="Q motif" evidence="8">
    <location>
        <begin position="3"/>
        <end position="31"/>
    </location>
</feature>
<dbReference type="PROSITE" id="PS00039">
    <property type="entry name" value="DEAD_ATP_HELICASE"/>
    <property type="match status" value="1"/>
</dbReference>
<dbReference type="SUPFAM" id="SSF52540">
    <property type="entry name" value="P-loop containing nucleoside triphosphate hydrolases"/>
    <property type="match status" value="1"/>
</dbReference>
<proteinExistence type="inferred from homology"/>
<dbReference type="InterPro" id="IPR014014">
    <property type="entry name" value="RNA_helicase_DEAD_Q_motif"/>
</dbReference>
<evidence type="ECO:0000256" key="2">
    <source>
        <dbReference type="ARBA" id="ARBA00022741"/>
    </source>
</evidence>
<dbReference type="CDD" id="cd18787">
    <property type="entry name" value="SF2_C_DEAD"/>
    <property type="match status" value="1"/>
</dbReference>
<dbReference type="PANTHER" id="PTHR47959">
    <property type="entry name" value="ATP-DEPENDENT RNA HELICASE RHLE-RELATED"/>
    <property type="match status" value="1"/>
</dbReference>
<feature type="domain" description="Helicase ATP-binding" evidence="11">
    <location>
        <begin position="34"/>
        <end position="205"/>
    </location>
</feature>
<name>A0ABU1ALD3_9BACT</name>
<accession>A0ABU1ALD3</accession>
<dbReference type="Pfam" id="PF00270">
    <property type="entry name" value="DEAD"/>
    <property type="match status" value="1"/>
</dbReference>
<evidence type="ECO:0000259" key="11">
    <source>
        <dbReference type="PROSITE" id="PS51192"/>
    </source>
</evidence>
<dbReference type="InterPro" id="IPR000629">
    <property type="entry name" value="RNA-helicase_DEAD-box_CS"/>
</dbReference>
<comment type="similarity">
    <text evidence="7 9">Belongs to the DEAD box helicase family.</text>
</comment>
<feature type="region of interest" description="Disordered" evidence="10">
    <location>
        <begin position="436"/>
        <end position="541"/>
    </location>
</feature>
<evidence type="ECO:0000259" key="13">
    <source>
        <dbReference type="PROSITE" id="PS51195"/>
    </source>
</evidence>
<evidence type="ECO:0000256" key="8">
    <source>
        <dbReference type="PROSITE-ProRule" id="PRU00552"/>
    </source>
</evidence>
<keyword evidence="2 9" id="KW-0547">Nucleotide-binding</keyword>
<evidence type="ECO:0000256" key="7">
    <source>
        <dbReference type="ARBA" id="ARBA00038437"/>
    </source>
</evidence>
<evidence type="ECO:0000256" key="6">
    <source>
        <dbReference type="ARBA" id="ARBA00023016"/>
    </source>
</evidence>
<evidence type="ECO:0000256" key="1">
    <source>
        <dbReference type="ARBA" id="ARBA00022490"/>
    </source>
</evidence>
<dbReference type="PROSITE" id="PS51195">
    <property type="entry name" value="Q_MOTIF"/>
    <property type="match status" value="1"/>
</dbReference>
<feature type="compositionally biased region" description="Basic and acidic residues" evidence="10">
    <location>
        <begin position="480"/>
        <end position="494"/>
    </location>
</feature>
<keyword evidence="1" id="KW-0963">Cytoplasm</keyword>
<keyword evidence="3 9" id="KW-0378">Hydrolase</keyword>
<dbReference type="GO" id="GO:0004386">
    <property type="term" value="F:helicase activity"/>
    <property type="evidence" value="ECO:0007669"/>
    <property type="project" value="UniProtKB-KW"/>
</dbReference>
<sequence length="541" mass="60041">MDTKFTDLGLRAELIEGIQRLGFESPSPIQAQTIPVAMEGHDIVGLSQTGSGKTAAFGLPALNLIDINRDETQVLVLCPTRELAVQVCEEIHRLASALKGLVAVPVYGGAPLDRQMRALRKGAHIVVGTPGRVMDHLRRKTLRTDNIRLCILDEADRMLDMGFREDMEIILGDMPEDRQTLFFSATMNRAVEGLIKTFSHQAKQISIERKSLTVDTIEQTYYEVRNRSKIEVLCRLLDLETNPRGIVFCNTKQMVEDATEALSARGYVADRIHGDITQANRERVIKRFKDGSVELLVATDVAARGLDIDDVDIVFNYDLPHDPEDYVHRIGRTGRAGRSGKSVTFVYGRDIYRLEAIERYTRQVVRRMPIPSLEDVEGRKADKVFNQVRSTLEEGKFKRHDDLVDRLLDAGHTPTDIASALFDLLGNDEGREGEKIAEDNEAFDPNPPRKGGKGGGGGKRSGGYKGGYKKKHGGGSYQKRSNDGGDKKWNEGGKHKQPFKTKSKIAGGKFKKSEGGAHTGSYSASKPAGDKKPARRFKRPD</sequence>
<protein>
    <submittedName>
        <fullName evidence="14">DEAD/DEAH box helicase</fullName>
        <ecNumber evidence="14">3.6.4.-</ecNumber>
    </submittedName>
</protein>
<comment type="caution">
    <text evidence="14">The sequence shown here is derived from an EMBL/GenBank/DDBJ whole genome shotgun (WGS) entry which is preliminary data.</text>
</comment>
<feature type="compositionally biased region" description="Gly residues" evidence="10">
    <location>
        <begin position="453"/>
        <end position="466"/>
    </location>
</feature>
<evidence type="ECO:0000256" key="5">
    <source>
        <dbReference type="ARBA" id="ARBA00022840"/>
    </source>
</evidence>
<gene>
    <name evidence="14" type="ORF">QEH59_13785</name>
</gene>
<evidence type="ECO:0000256" key="10">
    <source>
        <dbReference type="SAM" id="MobiDB-lite"/>
    </source>
</evidence>
<keyword evidence="5 9" id="KW-0067">ATP-binding</keyword>
<dbReference type="InterPro" id="IPR057325">
    <property type="entry name" value="DeaD_dimer"/>
</dbReference>
<dbReference type="RefSeq" id="WP_308985949.1">
    <property type="nucleotide sequence ID" value="NZ_JARXIC010000025.1"/>
</dbReference>
<evidence type="ECO:0000256" key="4">
    <source>
        <dbReference type="ARBA" id="ARBA00022806"/>
    </source>
</evidence>
<dbReference type="InterPro" id="IPR044742">
    <property type="entry name" value="DEAD/DEAH_RhlB"/>
</dbReference>
<dbReference type="Pfam" id="PF25399">
    <property type="entry name" value="DeaD_dimer"/>
    <property type="match status" value="1"/>
</dbReference>
<dbReference type="SMART" id="SM00487">
    <property type="entry name" value="DEXDc"/>
    <property type="match status" value="1"/>
</dbReference>
<dbReference type="PANTHER" id="PTHR47959:SF1">
    <property type="entry name" value="ATP-DEPENDENT RNA HELICASE DBPA"/>
    <property type="match status" value="1"/>
</dbReference>
<dbReference type="PROSITE" id="PS51192">
    <property type="entry name" value="HELICASE_ATP_BIND_1"/>
    <property type="match status" value="1"/>
</dbReference>
<dbReference type="InterPro" id="IPR050079">
    <property type="entry name" value="DEAD_box_RNA_helicase"/>
</dbReference>
<feature type="domain" description="Helicase C-terminal" evidence="12">
    <location>
        <begin position="216"/>
        <end position="377"/>
    </location>
</feature>
<dbReference type="InterPro" id="IPR014001">
    <property type="entry name" value="Helicase_ATP-bd"/>
</dbReference>
<dbReference type="CDD" id="cd00268">
    <property type="entry name" value="DEADc"/>
    <property type="match status" value="1"/>
</dbReference>
<dbReference type="InterPro" id="IPR001650">
    <property type="entry name" value="Helicase_C-like"/>
</dbReference>
<evidence type="ECO:0000313" key="14">
    <source>
        <dbReference type="EMBL" id="MDQ8195499.1"/>
    </source>
</evidence>
<dbReference type="Gene3D" id="3.40.50.300">
    <property type="entry name" value="P-loop containing nucleotide triphosphate hydrolases"/>
    <property type="match status" value="2"/>
</dbReference>
<keyword evidence="6" id="KW-0346">Stress response</keyword>
<dbReference type="SMART" id="SM00490">
    <property type="entry name" value="HELICc"/>
    <property type="match status" value="1"/>
</dbReference>
<dbReference type="EMBL" id="JARXIC010000025">
    <property type="protein sequence ID" value="MDQ8195499.1"/>
    <property type="molecule type" value="Genomic_DNA"/>
</dbReference>
<dbReference type="PROSITE" id="PS51194">
    <property type="entry name" value="HELICASE_CTER"/>
    <property type="match status" value="1"/>
</dbReference>
<evidence type="ECO:0000313" key="15">
    <source>
        <dbReference type="Proteomes" id="UP001243717"/>
    </source>
</evidence>
<organism evidence="14 15">
    <name type="scientific">Thalassobacterium sedimentorum</name>
    <dbReference type="NCBI Taxonomy" id="3041258"/>
    <lineage>
        <taxon>Bacteria</taxon>
        <taxon>Pseudomonadati</taxon>
        <taxon>Verrucomicrobiota</taxon>
        <taxon>Opitutia</taxon>
        <taxon>Puniceicoccales</taxon>
        <taxon>Coraliomargaritaceae</taxon>
        <taxon>Thalassobacterium</taxon>
    </lineage>
</organism>
<reference evidence="14 15" key="1">
    <citation type="submission" date="2023-04" db="EMBL/GenBank/DDBJ databases">
        <title>A novel bacteria isolated from coastal sediment.</title>
        <authorList>
            <person name="Liu X.-J."/>
            <person name="Du Z.-J."/>
        </authorList>
    </citation>
    <scope>NUCLEOTIDE SEQUENCE [LARGE SCALE GENOMIC DNA]</scope>
    <source>
        <strain evidence="14 15">SDUM461004</strain>
    </source>
</reference>
<feature type="domain" description="DEAD-box RNA helicase Q" evidence="13">
    <location>
        <begin position="3"/>
        <end position="31"/>
    </location>
</feature>
<keyword evidence="4 9" id="KW-0347">Helicase</keyword>
<evidence type="ECO:0000259" key="12">
    <source>
        <dbReference type="PROSITE" id="PS51194"/>
    </source>
</evidence>
<dbReference type="InterPro" id="IPR027417">
    <property type="entry name" value="P-loop_NTPase"/>
</dbReference>
<evidence type="ECO:0000256" key="3">
    <source>
        <dbReference type="ARBA" id="ARBA00022801"/>
    </source>
</evidence>
<dbReference type="Pfam" id="PF00271">
    <property type="entry name" value="Helicase_C"/>
    <property type="match status" value="1"/>
</dbReference>
<dbReference type="GO" id="GO:0016787">
    <property type="term" value="F:hydrolase activity"/>
    <property type="evidence" value="ECO:0007669"/>
    <property type="project" value="UniProtKB-KW"/>
</dbReference>